<feature type="active site" description="Proton acceptor" evidence="3">
    <location>
        <position position="103"/>
    </location>
</feature>
<dbReference type="GO" id="GO:0004751">
    <property type="term" value="F:ribose-5-phosphate isomerase activity"/>
    <property type="evidence" value="ECO:0007669"/>
    <property type="project" value="UniProtKB-UniRule"/>
</dbReference>
<dbReference type="SUPFAM" id="SSF100950">
    <property type="entry name" value="NagB/RpiA/CoA transferase-like"/>
    <property type="match status" value="1"/>
</dbReference>
<comment type="function">
    <text evidence="3">Catalyzes the reversible conversion of ribose-5-phosphate to ribulose 5-phosphate.</text>
</comment>
<dbReference type="RefSeq" id="WP_014500098.1">
    <property type="nucleotide sequence ID" value="NC_017259.1"/>
</dbReference>
<dbReference type="SUPFAM" id="SSF75445">
    <property type="entry name" value="D-ribose-5-phosphate isomerase (RpiA), lid domain"/>
    <property type="match status" value="1"/>
</dbReference>
<comment type="similarity">
    <text evidence="3">Belongs to the ribose 5-phosphate isomerase family.</text>
</comment>
<evidence type="ECO:0000256" key="2">
    <source>
        <dbReference type="ARBA" id="ARBA00023235"/>
    </source>
</evidence>
<dbReference type="AlphaFoldDB" id="G2LPQ7"/>
<comment type="subunit">
    <text evidence="3">Homodimer.</text>
</comment>
<dbReference type="NCBIfam" id="NF001924">
    <property type="entry name" value="PRK00702.1"/>
    <property type="match status" value="1"/>
</dbReference>
<organism evidence="4 5">
    <name type="scientific">Buchnera aphidicola str. Ua</name>
    <name type="common">Uroleucon ambrosiae</name>
    <dbReference type="NCBI Taxonomy" id="1005057"/>
    <lineage>
        <taxon>Bacteria</taxon>
        <taxon>Pseudomonadati</taxon>
        <taxon>Pseudomonadota</taxon>
        <taxon>Gammaproteobacteria</taxon>
        <taxon>Enterobacterales</taxon>
        <taxon>Erwiniaceae</taxon>
        <taxon>Buchnera</taxon>
    </lineage>
</organism>
<dbReference type="PANTHER" id="PTHR11934">
    <property type="entry name" value="RIBOSE-5-PHOSPHATE ISOMERASE"/>
    <property type="match status" value="1"/>
</dbReference>
<keyword evidence="2 3" id="KW-0413">Isomerase</keyword>
<dbReference type="NCBIfam" id="TIGR00021">
    <property type="entry name" value="rpiA"/>
    <property type="match status" value="1"/>
</dbReference>
<dbReference type="InterPro" id="IPR020672">
    <property type="entry name" value="Ribose5P_isomerase_typA_subgr"/>
</dbReference>
<comment type="pathway">
    <text evidence="3">Carbohydrate degradation; pentose phosphate pathway; D-ribose 5-phosphate from D-ribulose 5-phosphate (non-oxidative stage): step 1/1.</text>
</comment>
<dbReference type="GO" id="GO:0005829">
    <property type="term" value="C:cytosol"/>
    <property type="evidence" value="ECO:0007669"/>
    <property type="project" value="TreeGrafter"/>
</dbReference>
<dbReference type="HAMAP" id="MF_00170">
    <property type="entry name" value="Rib_5P_isom_A"/>
    <property type="match status" value="1"/>
</dbReference>
<dbReference type="STRING" id="1005057.BUAMB_387"/>
<accession>G2LPQ7</accession>
<protein>
    <recommendedName>
        <fullName evidence="3">Ribose-5-phosphate isomerase A</fullName>
        <ecNumber evidence="3">5.3.1.6</ecNumber>
    </recommendedName>
    <alternativeName>
        <fullName evidence="3">Phosphoriboisomerase A</fullName>
        <shortName evidence="3">PRI</shortName>
    </alternativeName>
</protein>
<dbReference type="Proteomes" id="UP000006139">
    <property type="component" value="Chromosome"/>
</dbReference>
<dbReference type="InterPro" id="IPR037171">
    <property type="entry name" value="NagB/RpiA_transferase-like"/>
</dbReference>
<dbReference type="PATRIC" id="fig|1005057.4.peg.371"/>
<dbReference type="Pfam" id="PF06026">
    <property type="entry name" value="Rib_5-P_isom_A"/>
    <property type="match status" value="1"/>
</dbReference>
<feature type="binding site" evidence="3">
    <location>
        <begin position="81"/>
        <end position="84"/>
    </location>
    <ligand>
        <name>substrate</name>
    </ligand>
</feature>
<dbReference type="GO" id="GO:0006014">
    <property type="term" value="P:D-ribose metabolic process"/>
    <property type="evidence" value="ECO:0007669"/>
    <property type="project" value="TreeGrafter"/>
</dbReference>
<feature type="binding site" evidence="3">
    <location>
        <begin position="28"/>
        <end position="31"/>
    </location>
    <ligand>
        <name>substrate</name>
    </ligand>
</feature>
<dbReference type="GO" id="GO:0009052">
    <property type="term" value="P:pentose-phosphate shunt, non-oxidative branch"/>
    <property type="evidence" value="ECO:0007669"/>
    <property type="project" value="UniProtKB-UniRule"/>
</dbReference>
<dbReference type="PANTHER" id="PTHR11934:SF0">
    <property type="entry name" value="RIBOSE-5-PHOSPHATE ISOMERASE"/>
    <property type="match status" value="1"/>
</dbReference>
<dbReference type="Gene3D" id="3.30.70.260">
    <property type="match status" value="1"/>
</dbReference>
<dbReference type="OrthoDB" id="5870696at2"/>
<dbReference type="eggNOG" id="COG0120">
    <property type="taxonomic scope" value="Bacteria"/>
</dbReference>
<proteinExistence type="inferred from homology"/>
<evidence type="ECO:0000256" key="3">
    <source>
        <dbReference type="HAMAP-Rule" id="MF_00170"/>
    </source>
</evidence>
<comment type="catalytic activity">
    <reaction evidence="1 3">
        <text>aldehydo-D-ribose 5-phosphate = D-ribulose 5-phosphate</text>
        <dbReference type="Rhea" id="RHEA:14657"/>
        <dbReference type="ChEBI" id="CHEBI:58121"/>
        <dbReference type="ChEBI" id="CHEBI:58273"/>
        <dbReference type="EC" id="5.3.1.6"/>
    </reaction>
</comment>
<dbReference type="EC" id="5.3.1.6" evidence="3"/>
<evidence type="ECO:0000313" key="4">
    <source>
        <dbReference type="EMBL" id="AEO08194.1"/>
    </source>
</evidence>
<evidence type="ECO:0000256" key="1">
    <source>
        <dbReference type="ARBA" id="ARBA00001713"/>
    </source>
</evidence>
<feature type="binding site" evidence="3">
    <location>
        <position position="121"/>
    </location>
    <ligand>
        <name>substrate</name>
    </ligand>
</feature>
<reference evidence="4 5" key="1">
    <citation type="journal article" date="2011" name="PLoS Genet.">
        <title>Sequence conservation and functional constraint on intergenic spacers in reduced genomes of the obligate symbiont buchnera.</title>
        <authorList>
            <person name="Degnan P.H."/>
            <person name="Ochman H."/>
            <person name="Moran N.A."/>
        </authorList>
    </citation>
    <scope>NUCLEOTIDE SEQUENCE [LARGE SCALE GENOMIC DNA]</scope>
    <source>
        <strain evidence="4 5">Ua</strain>
    </source>
</reference>
<gene>
    <name evidence="3 4" type="primary">rpiA</name>
    <name evidence="4" type="ORF">BUAMB_387</name>
</gene>
<dbReference type="HOGENOM" id="CLU_056590_1_1_6"/>
<sequence length="225" mass="24848">MNVNKMKKRAAWAALDYIHPGTVVGVGTGTTVFYFIEALSTIKHLISGAVSSSHASTVLLQKKGIEVFNIKDFRSLTIYVDSADEMNRFMHMTKGGGAALTREKILAAMAKKFLCIIDKSKIVDILGQFPLPIEIVPIAFSYIFEEMIKMGGQPKYRKNVITDNGNIIIDVYNLHIKDPISMEKKINALPGVVTVGLFAARIADVILIGEENSIKTINNKQNKSF</sequence>
<dbReference type="FunFam" id="3.40.50.1360:FF:000001">
    <property type="entry name" value="Ribose-5-phosphate isomerase A"/>
    <property type="match status" value="1"/>
</dbReference>
<dbReference type="KEGG" id="buh:BUAMB_387"/>
<dbReference type="InterPro" id="IPR004788">
    <property type="entry name" value="Ribose5P_isomerase_type_A"/>
</dbReference>
<dbReference type="EMBL" id="CP002648">
    <property type="protein sequence ID" value="AEO08194.1"/>
    <property type="molecule type" value="Genomic_DNA"/>
</dbReference>
<feature type="binding site" evidence="3">
    <location>
        <begin position="94"/>
        <end position="97"/>
    </location>
    <ligand>
        <name>substrate</name>
    </ligand>
</feature>
<dbReference type="Gene3D" id="3.40.50.1360">
    <property type="match status" value="1"/>
</dbReference>
<dbReference type="CDD" id="cd01398">
    <property type="entry name" value="RPI_A"/>
    <property type="match status" value="1"/>
</dbReference>
<dbReference type="UniPathway" id="UPA00115">
    <property type="reaction ID" value="UER00412"/>
</dbReference>
<evidence type="ECO:0000313" key="5">
    <source>
        <dbReference type="Proteomes" id="UP000006139"/>
    </source>
</evidence>
<name>G2LPQ7_BUCUM</name>